<keyword evidence="1" id="KW-0732">Signal</keyword>
<name>A0A1D2AJH5_ORNBR</name>
<evidence type="ECO:0000256" key="1">
    <source>
        <dbReference type="SAM" id="SignalP"/>
    </source>
</evidence>
<feature type="chain" id="PRO_5008901627" evidence="1">
    <location>
        <begin position="27"/>
        <end position="158"/>
    </location>
</feature>
<dbReference type="AlphaFoldDB" id="A0A1D2AJH5"/>
<dbReference type="SUPFAM" id="SSF50814">
    <property type="entry name" value="Lipocalins"/>
    <property type="match status" value="1"/>
</dbReference>
<dbReference type="Gene3D" id="2.40.128.20">
    <property type="match status" value="1"/>
</dbReference>
<dbReference type="EMBL" id="GETE01000498">
    <property type="protein sequence ID" value="JAT79075.1"/>
    <property type="molecule type" value="Transcribed_RNA"/>
</dbReference>
<proteinExistence type="predicted"/>
<feature type="non-terminal residue" evidence="2">
    <location>
        <position position="1"/>
    </location>
</feature>
<evidence type="ECO:0000313" key="2">
    <source>
        <dbReference type="EMBL" id="JAT79075.1"/>
    </source>
</evidence>
<protein>
    <submittedName>
        <fullName evidence="2">Moubatin like lipocalin</fullName>
    </submittedName>
</protein>
<dbReference type="InterPro" id="IPR012674">
    <property type="entry name" value="Calycin"/>
</dbReference>
<reference evidence="2" key="1">
    <citation type="submission" date="2016-07" db="EMBL/GenBank/DDBJ databases">
        <title>Salivary Glands transcriptome analysis on engorged females of Ornithodoros brasiliensis (Acari:Argasidae).</title>
        <authorList>
            <person name="Simons S.M."/>
            <person name="Carvalho E."/>
            <person name="Junqueira-de-Azevedo I."/>
            <person name="Ho P.L."/>
            <person name="Giovanni D."/>
            <person name="Mendonca R."/>
            <person name="Onofrio V."/>
            <person name="Landulfo G."/>
            <person name="Ramirez D."/>
            <person name="Barros-Battesti D."/>
        </authorList>
    </citation>
    <scope>NUCLEOTIDE SEQUENCE</scope>
    <source>
        <strain evidence="2">Female</strain>
        <tissue evidence="2">Salivary gland</tissue>
    </source>
</reference>
<sequence length="158" mass="17070">GAFKMIQLFALLSSCLLIVLIGGAQEEECKSDNTDAAKAFSGGTFSLQKSSFPAPKKCAKIKTPTETSWTETTVEFTYKSESQMVTKEIPVKADGTGELTATVVYNNVKCVVTRLPEGLGADLWTRDGLDNPDKCCLKPFEENKGEREGVDTQNGCSS</sequence>
<organism evidence="2">
    <name type="scientific">Ornithodoros brasiliensis</name>
    <name type="common">Mouro tick</name>
    <dbReference type="NCBI Taxonomy" id="888526"/>
    <lineage>
        <taxon>Eukaryota</taxon>
        <taxon>Metazoa</taxon>
        <taxon>Ecdysozoa</taxon>
        <taxon>Arthropoda</taxon>
        <taxon>Chelicerata</taxon>
        <taxon>Arachnida</taxon>
        <taxon>Acari</taxon>
        <taxon>Parasitiformes</taxon>
        <taxon>Ixodida</taxon>
        <taxon>Ixodoidea</taxon>
        <taxon>Argasidae</taxon>
        <taxon>Ornithodorinae</taxon>
        <taxon>Ornithodoros</taxon>
    </lineage>
</organism>
<accession>A0A1D2AJH5</accession>
<feature type="signal peptide" evidence="1">
    <location>
        <begin position="1"/>
        <end position="26"/>
    </location>
</feature>